<evidence type="ECO:0000313" key="15">
    <source>
        <dbReference type="Proteomes" id="UP000187404"/>
    </source>
</evidence>
<protein>
    <recommendedName>
        <fullName evidence="11 12">ATP synthase subunit a</fullName>
    </recommendedName>
    <alternativeName>
        <fullName evidence="11">ATP synthase F0 sector subunit a</fullName>
    </alternativeName>
    <alternativeName>
        <fullName evidence="11">F-ATPase subunit 6</fullName>
    </alternativeName>
</protein>
<comment type="function">
    <text evidence="11 12">Key component of the proton channel; it plays a direct role in the translocation of protons across the membrane.</text>
</comment>
<feature type="transmembrane region" description="Helical" evidence="11">
    <location>
        <begin position="191"/>
        <end position="211"/>
    </location>
</feature>
<dbReference type="GO" id="GO:0046933">
    <property type="term" value="F:proton-transporting ATP synthase activity, rotational mechanism"/>
    <property type="evidence" value="ECO:0007669"/>
    <property type="project" value="UniProtKB-UniRule"/>
</dbReference>
<organism evidence="14 15">
    <name type="scientific">Hornefia porci</name>
    <dbReference type="NCBI Taxonomy" id="2652292"/>
    <lineage>
        <taxon>Bacteria</taxon>
        <taxon>Bacillati</taxon>
        <taxon>Bacillota</taxon>
        <taxon>Clostridia</taxon>
        <taxon>Peptostreptococcales</taxon>
        <taxon>Anaerovoracaceae</taxon>
        <taxon>Hornefia</taxon>
    </lineage>
</organism>
<dbReference type="SUPFAM" id="SSF81336">
    <property type="entry name" value="F1F0 ATP synthase subunit A"/>
    <property type="match status" value="1"/>
</dbReference>
<evidence type="ECO:0000256" key="2">
    <source>
        <dbReference type="ARBA" id="ARBA00006810"/>
    </source>
</evidence>
<dbReference type="NCBIfam" id="TIGR01131">
    <property type="entry name" value="ATP_synt_6_or_A"/>
    <property type="match status" value="1"/>
</dbReference>
<feature type="transmembrane region" description="Helical" evidence="11">
    <location>
        <begin position="82"/>
        <end position="104"/>
    </location>
</feature>
<dbReference type="STRING" id="1261640.BHK98_08415"/>
<dbReference type="InterPro" id="IPR000568">
    <property type="entry name" value="ATP_synth_F0_asu"/>
</dbReference>
<keyword evidence="4 11" id="KW-0138">CF(0)</keyword>
<keyword evidence="8 11" id="KW-0406">Ion transport</keyword>
<keyword evidence="15" id="KW-1185">Reference proteome</keyword>
<feature type="transmembrane region" description="Helical" evidence="11">
    <location>
        <begin position="111"/>
        <end position="130"/>
    </location>
</feature>
<evidence type="ECO:0000256" key="9">
    <source>
        <dbReference type="ARBA" id="ARBA00023136"/>
    </source>
</evidence>
<evidence type="ECO:0000256" key="13">
    <source>
        <dbReference type="SAM" id="MobiDB-lite"/>
    </source>
</evidence>
<dbReference type="Proteomes" id="UP000187404">
    <property type="component" value="Unassembled WGS sequence"/>
</dbReference>
<gene>
    <name evidence="11" type="primary">atpB</name>
    <name evidence="14" type="ORF">BHK98_08415</name>
</gene>
<keyword evidence="7 11" id="KW-1133">Transmembrane helix</keyword>
<dbReference type="InterPro" id="IPR035908">
    <property type="entry name" value="F0_ATP_A_sf"/>
</dbReference>
<dbReference type="OrthoDB" id="9789241at2"/>
<dbReference type="Pfam" id="PF00119">
    <property type="entry name" value="ATP-synt_A"/>
    <property type="match status" value="1"/>
</dbReference>
<dbReference type="PANTHER" id="PTHR42823">
    <property type="entry name" value="ATP SYNTHASE SUBUNIT A, CHLOROPLASTIC"/>
    <property type="match status" value="1"/>
</dbReference>
<evidence type="ECO:0000256" key="10">
    <source>
        <dbReference type="ARBA" id="ARBA00023310"/>
    </source>
</evidence>
<dbReference type="GO" id="GO:0005886">
    <property type="term" value="C:plasma membrane"/>
    <property type="evidence" value="ECO:0007669"/>
    <property type="project" value="UniProtKB-SubCell"/>
</dbReference>
<evidence type="ECO:0000256" key="3">
    <source>
        <dbReference type="ARBA" id="ARBA00022448"/>
    </source>
</evidence>
<feature type="transmembrane region" description="Helical" evidence="11">
    <location>
        <begin position="21"/>
        <end position="44"/>
    </location>
</feature>
<keyword evidence="9 11" id="KW-0472">Membrane</keyword>
<dbReference type="InterPro" id="IPR023011">
    <property type="entry name" value="ATP_synth_F0_asu_AS"/>
</dbReference>
<dbReference type="PROSITE" id="PS00449">
    <property type="entry name" value="ATPASE_A"/>
    <property type="match status" value="1"/>
</dbReference>
<comment type="subcellular location">
    <subcellularLocation>
        <location evidence="11 12">Cell membrane</location>
        <topology evidence="11 12">Multi-pass membrane protein</topology>
    </subcellularLocation>
    <subcellularLocation>
        <location evidence="1">Membrane</location>
        <topology evidence="1">Multi-pass membrane protein</topology>
    </subcellularLocation>
</comment>
<dbReference type="CDD" id="cd00310">
    <property type="entry name" value="ATP-synt_Fo_a_6"/>
    <property type="match status" value="1"/>
</dbReference>
<evidence type="ECO:0000256" key="11">
    <source>
        <dbReference type="HAMAP-Rule" id="MF_01393"/>
    </source>
</evidence>
<evidence type="ECO:0000256" key="6">
    <source>
        <dbReference type="ARBA" id="ARBA00022781"/>
    </source>
</evidence>
<dbReference type="PANTHER" id="PTHR42823:SF3">
    <property type="entry name" value="ATP SYNTHASE SUBUNIT A, CHLOROPLASTIC"/>
    <property type="match status" value="1"/>
</dbReference>
<comment type="caution">
    <text evidence="14">The sequence shown here is derived from an EMBL/GenBank/DDBJ whole genome shotgun (WGS) entry which is preliminary data.</text>
</comment>
<dbReference type="PRINTS" id="PR00123">
    <property type="entry name" value="ATPASEA"/>
</dbReference>
<evidence type="ECO:0000313" key="14">
    <source>
        <dbReference type="EMBL" id="OLR56083.1"/>
    </source>
</evidence>
<sequence>MIQFSELGPRIILYFGSGDKVFLTESTCFEIILAVILAVVGIWLGSGLEKVPKGKQIVAEVLVGWVYNFAQQNLGKVRGEKFAPYLGSLIVWLVFANSLGLIGLRPITADLNVTAALAVMSFVLIQGFAIKELGVRGRIDELGDPYYAILPMNVISELILPVTLALRLFGNIFGGMVVVDLWMHLMEFLSYKFCAVPILRCVTVIPLNLFFDMFEPVIQAYIFTILTAVNLEEGMSGMREDTAEKRRLKREKKKQKLIREA</sequence>
<evidence type="ECO:0000256" key="7">
    <source>
        <dbReference type="ARBA" id="ARBA00022989"/>
    </source>
</evidence>
<keyword evidence="3 11" id="KW-0813">Transport</keyword>
<feature type="compositionally biased region" description="Basic residues" evidence="13">
    <location>
        <begin position="246"/>
        <end position="261"/>
    </location>
</feature>
<dbReference type="GO" id="GO:0042777">
    <property type="term" value="P:proton motive force-driven plasma membrane ATP synthesis"/>
    <property type="evidence" value="ECO:0007669"/>
    <property type="project" value="TreeGrafter"/>
</dbReference>
<name>A0A1Q9JIQ0_9FIRM</name>
<dbReference type="Gene3D" id="1.20.120.220">
    <property type="entry name" value="ATP synthase, F0 complex, subunit A"/>
    <property type="match status" value="1"/>
</dbReference>
<proteinExistence type="inferred from homology"/>
<dbReference type="RefSeq" id="WP_075713355.1">
    <property type="nucleotide sequence ID" value="NZ_MJIE01000001.1"/>
</dbReference>
<evidence type="ECO:0000256" key="12">
    <source>
        <dbReference type="RuleBase" id="RU000483"/>
    </source>
</evidence>
<feature type="region of interest" description="Disordered" evidence="13">
    <location>
        <begin position="242"/>
        <end position="261"/>
    </location>
</feature>
<reference evidence="14 15" key="1">
    <citation type="journal article" date="2016" name="Appl. Environ. Microbiol.">
        <title>Function and Phylogeny of Bacterial Butyryl Coenzyme A:Acetate Transferases and Their Diversity in the Proximal Colon of Swine.</title>
        <authorList>
            <person name="Trachsel J."/>
            <person name="Bayles D.O."/>
            <person name="Looft T."/>
            <person name="Levine U.Y."/>
            <person name="Allen H.K."/>
        </authorList>
    </citation>
    <scope>NUCLEOTIDE SEQUENCE [LARGE SCALE GENOMIC DNA]</scope>
    <source>
        <strain evidence="14 15">68-3-10</strain>
    </source>
</reference>
<keyword evidence="6 11" id="KW-0375">Hydrogen ion transport</keyword>
<keyword evidence="11" id="KW-1003">Cell membrane</keyword>
<accession>A0A1Q9JIQ0</accession>
<dbReference type="HAMAP" id="MF_01393">
    <property type="entry name" value="ATP_synth_a_bact"/>
    <property type="match status" value="1"/>
</dbReference>
<evidence type="ECO:0000256" key="5">
    <source>
        <dbReference type="ARBA" id="ARBA00022692"/>
    </source>
</evidence>
<comment type="similarity">
    <text evidence="2 11 12">Belongs to the ATPase A chain family.</text>
</comment>
<evidence type="ECO:0000256" key="8">
    <source>
        <dbReference type="ARBA" id="ARBA00023065"/>
    </source>
</evidence>
<dbReference type="InterPro" id="IPR045082">
    <property type="entry name" value="ATP_syn_F0_a_bact/chloroplast"/>
</dbReference>
<dbReference type="GO" id="GO:0045259">
    <property type="term" value="C:proton-transporting ATP synthase complex"/>
    <property type="evidence" value="ECO:0007669"/>
    <property type="project" value="UniProtKB-KW"/>
</dbReference>
<evidence type="ECO:0000256" key="1">
    <source>
        <dbReference type="ARBA" id="ARBA00004141"/>
    </source>
</evidence>
<keyword evidence="5 11" id="KW-0812">Transmembrane</keyword>
<dbReference type="AlphaFoldDB" id="A0A1Q9JIQ0"/>
<dbReference type="EMBL" id="MJIE01000001">
    <property type="protein sequence ID" value="OLR56083.1"/>
    <property type="molecule type" value="Genomic_DNA"/>
</dbReference>
<keyword evidence="10 11" id="KW-0066">ATP synthesis</keyword>
<evidence type="ECO:0000256" key="4">
    <source>
        <dbReference type="ARBA" id="ARBA00022547"/>
    </source>
</evidence>